<dbReference type="GO" id="GO:0004422">
    <property type="term" value="F:hypoxanthine phosphoribosyltransferase activity"/>
    <property type="evidence" value="ECO:0007669"/>
    <property type="project" value="TreeGrafter"/>
</dbReference>
<dbReference type="GO" id="GO:0032263">
    <property type="term" value="P:GMP salvage"/>
    <property type="evidence" value="ECO:0007669"/>
    <property type="project" value="TreeGrafter"/>
</dbReference>
<dbReference type="GO" id="GO:0032264">
    <property type="term" value="P:IMP salvage"/>
    <property type="evidence" value="ECO:0007669"/>
    <property type="project" value="TreeGrafter"/>
</dbReference>
<protein>
    <submittedName>
        <fullName evidence="2">Hypoxanthine-guanine phosphoribosyltransferase isoform 2</fullName>
    </submittedName>
</protein>
<dbReference type="PANTHER" id="PTHR43340">
    <property type="entry name" value="HYPOXANTHINE-GUANINE PHOSPHORIBOSYLTRANSFERASE"/>
    <property type="match status" value="1"/>
</dbReference>
<dbReference type="GO" id="GO:0046100">
    <property type="term" value="P:hypoxanthine metabolic process"/>
    <property type="evidence" value="ECO:0007669"/>
    <property type="project" value="TreeGrafter"/>
</dbReference>
<keyword evidence="3" id="KW-1185">Reference proteome</keyword>
<dbReference type="InterPro" id="IPR029057">
    <property type="entry name" value="PRTase-like"/>
</dbReference>
<evidence type="ECO:0000259" key="1">
    <source>
        <dbReference type="Pfam" id="PF00156"/>
    </source>
</evidence>
<dbReference type="InterPro" id="IPR050408">
    <property type="entry name" value="HGPRT"/>
</dbReference>
<dbReference type="GO" id="GO:0005829">
    <property type="term" value="C:cytosol"/>
    <property type="evidence" value="ECO:0007669"/>
    <property type="project" value="TreeGrafter"/>
</dbReference>
<name>A0A6A3AR44_HIBSY</name>
<dbReference type="InterPro" id="IPR000836">
    <property type="entry name" value="PRTase_dom"/>
</dbReference>
<dbReference type="Proteomes" id="UP000436088">
    <property type="component" value="Unassembled WGS sequence"/>
</dbReference>
<dbReference type="GO" id="GO:0006178">
    <property type="term" value="P:guanine salvage"/>
    <property type="evidence" value="ECO:0007669"/>
    <property type="project" value="TreeGrafter"/>
</dbReference>
<dbReference type="EMBL" id="VEPZ02000979">
    <property type="protein sequence ID" value="KAE8705725.1"/>
    <property type="molecule type" value="Genomic_DNA"/>
</dbReference>
<dbReference type="PANTHER" id="PTHR43340:SF1">
    <property type="entry name" value="HYPOXANTHINE PHOSPHORIBOSYLTRANSFERASE"/>
    <property type="match status" value="1"/>
</dbReference>
<dbReference type="GO" id="GO:0000287">
    <property type="term" value="F:magnesium ion binding"/>
    <property type="evidence" value="ECO:0007669"/>
    <property type="project" value="TreeGrafter"/>
</dbReference>
<organism evidence="2 3">
    <name type="scientific">Hibiscus syriacus</name>
    <name type="common">Rose of Sharon</name>
    <dbReference type="NCBI Taxonomy" id="106335"/>
    <lineage>
        <taxon>Eukaryota</taxon>
        <taxon>Viridiplantae</taxon>
        <taxon>Streptophyta</taxon>
        <taxon>Embryophyta</taxon>
        <taxon>Tracheophyta</taxon>
        <taxon>Spermatophyta</taxon>
        <taxon>Magnoliopsida</taxon>
        <taxon>eudicotyledons</taxon>
        <taxon>Gunneridae</taxon>
        <taxon>Pentapetalae</taxon>
        <taxon>rosids</taxon>
        <taxon>malvids</taxon>
        <taxon>Malvales</taxon>
        <taxon>Malvaceae</taxon>
        <taxon>Malvoideae</taxon>
        <taxon>Hibiscus</taxon>
    </lineage>
</organism>
<keyword evidence="2" id="KW-0328">Glycosyltransferase</keyword>
<accession>A0A6A3AR44</accession>
<sequence length="100" mass="11307">MSLYSHIEEVLWTQYQILDRVTQVASQITRDFNSVHDPPLFVGVATGALFFFSDLIRRIQLPLSVDLVRAQSYSSDTLCNGAPSISLDLKLTLRANTSFW</sequence>
<dbReference type="AlphaFoldDB" id="A0A6A3AR44"/>
<evidence type="ECO:0000313" key="2">
    <source>
        <dbReference type="EMBL" id="KAE8705725.1"/>
    </source>
</evidence>
<keyword evidence="2" id="KW-0808">Transferase</keyword>
<gene>
    <name evidence="2" type="ORF">F3Y22_tig00110418pilonHSYRG00122</name>
</gene>
<proteinExistence type="predicted"/>
<dbReference type="Gene3D" id="3.40.50.2020">
    <property type="match status" value="1"/>
</dbReference>
<feature type="domain" description="Phosphoribosyltransferase" evidence="1">
    <location>
        <begin position="16"/>
        <end position="88"/>
    </location>
</feature>
<evidence type="ECO:0000313" key="3">
    <source>
        <dbReference type="Proteomes" id="UP000436088"/>
    </source>
</evidence>
<dbReference type="SUPFAM" id="SSF53271">
    <property type="entry name" value="PRTase-like"/>
    <property type="match status" value="1"/>
</dbReference>
<dbReference type="Pfam" id="PF00156">
    <property type="entry name" value="Pribosyltran"/>
    <property type="match status" value="1"/>
</dbReference>
<reference evidence="2" key="1">
    <citation type="submission" date="2019-09" db="EMBL/GenBank/DDBJ databases">
        <title>Draft genome information of white flower Hibiscus syriacus.</title>
        <authorList>
            <person name="Kim Y.-M."/>
        </authorList>
    </citation>
    <scope>NUCLEOTIDE SEQUENCE [LARGE SCALE GENOMIC DNA]</scope>
    <source>
        <strain evidence="2">YM2019G1</strain>
    </source>
</reference>
<comment type="caution">
    <text evidence="2">The sequence shown here is derived from an EMBL/GenBank/DDBJ whole genome shotgun (WGS) entry which is preliminary data.</text>
</comment>